<dbReference type="EMBL" id="JBJQOH010000007">
    <property type="protein sequence ID" value="KAL3679645.1"/>
    <property type="molecule type" value="Genomic_DNA"/>
</dbReference>
<dbReference type="PANTHER" id="PTHR12961:SF0">
    <property type="entry name" value="CONSERVED OLIGOMERIC GOLGI COMPLEX SUBUNIT 2"/>
    <property type="match status" value="1"/>
</dbReference>
<dbReference type="Pfam" id="PF12022">
    <property type="entry name" value="COG2_C"/>
    <property type="match status" value="1"/>
</dbReference>
<keyword evidence="3" id="KW-1185">Reference proteome</keyword>
<comment type="caution">
    <text evidence="2">The sequence shown here is derived from an EMBL/GenBank/DDBJ whole genome shotgun (WGS) entry which is preliminary data.</text>
</comment>
<dbReference type="InterPro" id="IPR024603">
    <property type="entry name" value="COG_complex_COG2_C"/>
</dbReference>
<dbReference type="Proteomes" id="UP001633002">
    <property type="component" value="Unassembled WGS sequence"/>
</dbReference>
<dbReference type="InterPro" id="IPR009316">
    <property type="entry name" value="COG2"/>
</dbReference>
<protein>
    <recommendedName>
        <fullName evidence="1">COG complex component COG2 C-terminal domain-containing protein</fullName>
    </recommendedName>
</protein>
<evidence type="ECO:0000313" key="3">
    <source>
        <dbReference type="Proteomes" id="UP001633002"/>
    </source>
</evidence>
<name>A0ABD3GNN2_9MARC</name>
<dbReference type="AlphaFoldDB" id="A0ABD3GNN2"/>
<feature type="domain" description="COG complex component COG2 C-terminal" evidence="1">
    <location>
        <begin position="182"/>
        <end position="489"/>
    </location>
</feature>
<accession>A0ABD3GNN2</accession>
<reference evidence="2 3" key="1">
    <citation type="submission" date="2024-09" db="EMBL/GenBank/DDBJ databases">
        <title>Chromosome-scale assembly of Riccia sorocarpa.</title>
        <authorList>
            <person name="Paukszto L."/>
        </authorList>
    </citation>
    <scope>NUCLEOTIDE SEQUENCE [LARGE SCALE GENOMIC DNA]</scope>
    <source>
        <strain evidence="2">LP-2024</strain>
        <tissue evidence="2">Aerial parts of the thallus</tissue>
    </source>
</reference>
<dbReference type="PANTHER" id="PTHR12961">
    <property type="entry name" value="CONSERVED OLIGOMERIC GOLGI COMPLEX COMPONENT 2"/>
    <property type="match status" value="1"/>
</dbReference>
<evidence type="ECO:0000259" key="1">
    <source>
        <dbReference type="Pfam" id="PF12022"/>
    </source>
</evidence>
<proteinExistence type="predicted"/>
<sequence>MEKRIQNADVALNASLRRSFEVGLERRDDTVIDHCLRAYAAVDNTSGAEEAFRSAVVAPFVQHVIPTSAEMRAVGGNSDHLSEVFKELENLIQKQCKFLLDISAATNSGLHVFDFLSNSILKEVHSAIQKGKPGAFSPGKPAEFLANYKASLKFLNFLEGYCQSQAAVEKFRSQTAYAEFMKQWNLSVYYTLRFQEVASALDTAITSLGSTPGQGMQAQDEDGSLGLALQPSSVLWDCLQRCWRDDVFIKAVADKFLKLTLQLLSRYSTWLSAGLAARKAGNSEKPAGAEFPAVAASEDLILVSHDLKLLDKKIKGPLLQEVEAALAPSSHEVISTVKQSICQGADLLLEIIPAVTDVLTEVVADKCVEALKQAKVITSTYRMTNKPLPTRHSPYVTSILQPLKAFLEGERIIYFTEEAKTELLGAVVEKITTRYDDQAREIINMARRTETTLQRFRQGAARQRGGGADTSENSISDTDKICAQLFLDVQEYGRRLAALGISAAELPAYVSLWQCVAPGDRQNDIKF</sequence>
<gene>
    <name evidence="2" type="ORF">R1sor_022601</name>
</gene>
<organism evidence="2 3">
    <name type="scientific">Riccia sorocarpa</name>
    <dbReference type="NCBI Taxonomy" id="122646"/>
    <lineage>
        <taxon>Eukaryota</taxon>
        <taxon>Viridiplantae</taxon>
        <taxon>Streptophyta</taxon>
        <taxon>Embryophyta</taxon>
        <taxon>Marchantiophyta</taxon>
        <taxon>Marchantiopsida</taxon>
        <taxon>Marchantiidae</taxon>
        <taxon>Marchantiales</taxon>
        <taxon>Ricciaceae</taxon>
        <taxon>Riccia</taxon>
    </lineage>
</organism>
<evidence type="ECO:0000313" key="2">
    <source>
        <dbReference type="EMBL" id="KAL3679645.1"/>
    </source>
</evidence>